<comment type="caution">
    <text evidence="1">The sequence shown here is derived from an EMBL/GenBank/DDBJ whole genome shotgun (WGS) entry which is preliminary data.</text>
</comment>
<feature type="non-terminal residue" evidence="1">
    <location>
        <position position="1"/>
    </location>
</feature>
<gene>
    <name evidence="1" type="ORF">GQA06_21405</name>
</gene>
<evidence type="ECO:0000313" key="2">
    <source>
        <dbReference type="Proteomes" id="UP000430387"/>
    </source>
</evidence>
<accession>A0A6D0IGP1</accession>
<reference evidence="1 2" key="1">
    <citation type="submission" date="2019-12" db="EMBL/GenBank/DDBJ databases">
        <title>Enteriobacteria Tanzani isolates_8377-8380.</title>
        <authorList>
            <person name="Subbiah M."/>
            <person name="Call D."/>
        </authorList>
    </citation>
    <scope>NUCLEOTIDE SEQUENCE [LARGE SCALE GENOMIC DNA]</scope>
    <source>
        <strain evidence="1 2">8380wG1</strain>
    </source>
</reference>
<dbReference type="EMBL" id="WTQJ01000985">
    <property type="protein sequence ID" value="MWR16335.1"/>
    <property type="molecule type" value="Genomic_DNA"/>
</dbReference>
<organism evidence="1 2">
    <name type="scientific">Escherichia coli</name>
    <dbReference type="NCBI Taxonomy" id="562"/>
    <lineage>
        <taxon>Bacteria</taxon>
        <taxon>Pseudomonadati</taxon>
        <taxon>Pseudomonadota</taxon>
        <taxon>Gammaproteobacteria</taxon>
        <taxon>Enterobacterales</taxon>
        <taxon>Enterobacteriaceae</taxon>
        <taxon>Escherichia</taxon>
    </lineage>
</organism>
<name>A0A6D0IGP1_ECOLX</name>
<proteinExistence type="predicted"/>
<protein>
    <submittedName>
        <fullName evidence="1">N-acetylmuramic acid 6-phosphate etherase</fullName>
    </submittedName>
</protein>
<dbReference type="Gene3D" id="1.10.8.1080">
    <property type="match status" value="1"/>
</dbReference>
<dbReference type="AlphaFoldDB" id="A0A6D0IGP1"/>
<sequence length="52" mass="5685">GCNAEQAEAALIACERNCKTAIVMVLKNLDAAEAKKRLDQHGGFIRQVLDKE</sequence>
<dbReference type="Proteomes" id="UP000430387">
    <property type="component" value="Unassembled WGS sequence"/>
</dbReference>
<evidence type="ECO:0000313" key="1">
    <source>
        <dbReference type="EMBL" id="MWR16335.1"/>
    </source>
</evidence>